<keyword evidence="2" id="KW-1185">Reference proteome</keyword>
<dbReference type="Proteomes" id="UP001295794">
    <property type="component" value="Unassembled WGS sequence"/>
</dbReference>
<organism evidence="1 2">
    <name type="scientific">Mycena citricolor</name>
    <dbReference type="NCBI Taxonomy" id="2018698"/>
    <lineage>
        <taxon>Eukaryota</taxon>
        <taxon>Fungi</taxon>
        <taxon>Dikarya</taxon>
        <taxon>Basidiomycota</taxon>
        <taxon>Agaricomycotina</taxon>
        <taxon>Agaricomycetes</taxon>
        <taxon>Agaricomycetidae</taxon>
        <taxon>Agaricales</taxon>
        <taxon>Marasmiineae</taxon>
        <taxon>Mycenaceae</taxon>
        <taxon>Mycena</taxon>
    </lineage>
</organism>
<protein>
    <submittedName>
        <fullName evidence="1">Uncharacterized protein</fullName>
    </submittedName>
</protein>
<feature type="non-terminal residue" evidence="1">
    <location>
        <position position="169"/>
    </location>
</feature>
<feature type="non-terminal residue" evidence="1">
    <location>
        <position position="1"/>
    </location>
</feature>
<evidence type="ECO:0000313" key="1">
    <source>
        <dbReference type="EMBL" id="CAK5267388.1"/>
    </source>
</evidence>
<gene>
    <name evidence="1" type="ORF">MYCIT1_LOCUS9853</name>
</gene>
<comment type="caution">
    <text evidence="1">The sequence shown here is derived from an EMBL/GenBank/DDBJ whole genome shotgun (WGS) entry which is preliminary data.</text>
</comment>
<sequence>WRSLDISQPIMETSTYFQTLPLRIPPARYKQVLSNLIERAPVFHYEVTECCVSRRYRTSVTCLLSTTHWRGISVRLASKQQLGILKFCSLRPGISWLFFNSASLSCWSPGIEGLRDVWVGWCSTKNDEGWWRWRRSLQENELIVRIGVSHQGPVDAPRFSAQSRCLRLS</sequence>
<evidence type="ECO:0000313" key="2">
    <source>
        <dbReference type="Proteomes" id="UP001295794"/>
    </source>
</evidence>
<name>A0AAD2H0W1_9AGAR</name>
<reference evidence="1" key="1">
    <citation type="submission" date="2023-11" db="EMBL/GenBank/DDBJ databases">
        <authorList>
            <person name="De Vega J J."/>
            <person name="De Vega J J."/>
        </authorList>
    </citation>
    <scope>NUCLEOTIDE SEQUENCE</scope>
</reference>
<accession>A0AAD2H0W1</accession>
<dbReference type="AlphaFoldDB" id="A0AAD2H0W1"/>
<dbReference type="EMBL" id="CAVNYO010000122">
    <property type="protein sequence ID" value="CAK5267388.1"/>
    <property type="molecule type" value="Genomic_DNA"/>
</dbReference>
<proteinExistence type="predicted"/>